<evidence type="ECO:0000256" key="12">
    <source>
        <dbReference type="RuleBase" id="RU004161"/>
    </source>
</evidence>
<dbReference type="GO" id="GO:0008270">
    <property type="term" value="F:zinc ion binding"/>
    <property type="evidence" value="ECO:0007669"/>
    <property type="project" value="TreeGrafter"/>
</dbReference>
<evidence type="ECO:0000256" key="8">
    <source>
        <dbReference type="ARBA" id="ARBA00023244"/>
    </source>
</evidence>
<dbReference type="InterPro" id="IPR013785">
    <property type="entry name" value="Aldolase_TIM"/>
</dbReference>
<evidence type="ECO:0000256" key="11">
    <source>
        <dbReference type="RuleBase" id="RU000515"/>
    </source>
</evidence>
<dbReference type="AlphaFoldDB" id="A0A2R6XXC8"/>
<comment type="caution">
    <text evidence="13">The sequence shown here is derived from an EMBL/GenBank/DDBJ whole genome shotgun (WGS) entry which is preliminary data.</text>
</comment>
<evidence type="ECO:0000256" key="5">
    <source>
        <dbReference type="ARBA" id="ARBA00020771"/>
    </source>
</evidence>
<evidence type="ECO:0000256" key="6">
    <source>
        <dbReference type="ARBA" id="ARBA00023133"/>
    </source>
</evidence>
<comment type="similarity">
    <text evidence="2 12">Belongs to the ALAD family.</text>
</comment>
<name>A0A2R6XXC8_9BACL</name>
<dbReference type="PRINTS" id="PR00144">
    <property type="entry name" value="DALDHYDRTASE"/>
</dbReference>
<dbReference type="SMART" id="SM01004">
    <property type="entry name" value="ALAD"/>
    <property type="match status" value="1"/>
</dbReference>
<dbReference type="EMBL" id="PEBX01000204">
    <property type="protein sequence ID" value="PTQ55079.1"/>
    <property type="molecule type" value="Genomic_DNA"/>
</dbReference>
<evidence type="ECO:0000256" key="10">
    <source>
        <dbReference type="ARBA" id="ARBA00047651"/>
    </source>
</evidence>
<comment type="function">
    <text evidence="9">Catalyzes an early step in the biosynthesis of tetrapyrroles. Binds two molecules of 5-aminolevulinate per subunit, each at a distinct site, and catalyzes their condensation to form porphobilinogen.</text>
</comment>
<protein>
    <recommendedName>
        <fullName evidence="5 11">Delta-aminolevulinic acid dehydratase</fullName>
        <ecNumber evidence="4 11">4.2.1.24</ecNumber>
    </recommendedName>
</protein>
<evidence type="ECO:0000313" key="13">
    <source>
        <dbReference type="EMBL" id="PTQ55079.1"/>
    </source>
</evidence>
<evidence type="ECO:0000313" key="14">
    <source>
        <dbReference type="Proteomes" id="UP000244338"/>
    </source>
</evidence>
<dbReference type="GO" id="GO:0006782">
    <property type="term" value="P:protoporphyrinogen IX biosynthetic process"/>
    <property type="evidence" value="ECO:0007669"/>
    <property type="project" value="UniProtKB-UniPathway"/>
</dbReference>
<comment type="pathway">
    <text evidence="1">Porphyrin-containing compound metabolism; protoporphyrin-IX biosynthesis; coproporphyrinogen-III from 5-aminolevulinate: step 1/4.</text>
</comment>
<reference evidence="14" key="1">
    <citation type="journal article" date="2018" name="Sci. Rep.">
        <title>Lignite coal burning seam in the remote Altai Mountains harbors a hydrogen-driven thermophilic microbial community.</title>
        <authorList>
            <person name="Kadnikov V.V."/>
            <person name="Mardanov A.V."/>
            <person name="Ivasenko D.A."/>
            <person name="Antsiferov D.V."/>
            <person name="Beletsky A.V."/>
            <person name="Karnachuk O.V."/>
            <person name="Ravin N.V."/>
        </authorList>
    </citation>
    <scope>NUCLEOTIDE SEQUENCE [LARGE SCALE GENOMIC DNA]</scope>
</reference>
<dbReference type="SUPFAM" id="SSF51569">
    <property type="entry name" value="Aldolase"/>
    <property type="match status" value="1"/>
</dbReference>
<comment type="subunit">
    <text evidence="3 11">Homooctamer.</text>
</comment>
<dbReference type="PANTHER" id="PTHR11458:SF0">
    <property type="entry name" value="DELTA-AMINOLEVULINIC ACID DEHYDRATASE"/>
    <property type="match status" value="1"/>
</dbReference>
<dbReference type="Pfam" id="PF00490">
    <property type="entry name" value="ALAD"/>
    <property type="match status" value="1"/>
</dbReference>
<dbReference type="InterPro" id="IPR001731">
    <property type="entry name" value="ALAD"/>
</dbReference>
<dbReference type="Gene3D" id="3.20.20.70">
    <property type="entry name" value="Aldolase class I"/>
    <property type="match status" value="1"/>
</dbReference>
<evidence type="ECO:0000256" key="2">
    <source>
        <dbReference type="ARBA" id="ARBA00008055"/>
    </source>
</evidence>
<dbReference type="Proteomes" id="UP000244338">
    <property type="component" value="Unassembled WGS sequence"/>
</dbReference>
<organism evidence="13 14">
    <name type="scientific">Candidatus Carbonibacillus altaicus</name>
    <dbReference type="NCBI Taxonomy" id="2163959"/>
    <lineage>
        <taxon>Bacteria</taxon>
        <taxon>Bacillati</taxon>
        <taxon>Bacillota</taxon>
        <taxon>Bacilli</taxon>
        <taxon>Bacillales</taxon>
        <taxon>Candidatus Carbonibacillus</taxon>
    </lineage>
</organism>
<dbReference type="GO" id="GO:0005829">
    <property type="term" value="C:cytosol"/>
    <property type="evidence" value="ECO:0007669"/>
    <property type="project" value="TreeGrafter"/>
</dbReference>
<proteinExistence type="inferred from homology"/>
<keyword evidence="6" id="KW-0350">Heme biosynthesis</keyword>
<accession>A0A2R6XXC8</accession>
<evidence type="ECO:0000256" key="7">
    <source>
        <dbReference type="ARBA" id="ARBA00023239"/>
    </source>
</evidence>
<keyword evidence="7 11" id="KW-0456">Lyase</keyword>
<dbReference type="GO" id="GO:0004655">
    <property type="term" value="F:porphobilinogen synthase activity"/>
    <property type="evidence" value="ECO:0007669"/>
    <property type="project" value="UniProtKB-EC"/>
</dbReference>
<dbReference type="UniPathway" id="UPA00251">
    <property type="reaction ID" value="UER00318"/>
</dbReference>
<evidence type="ECO:0000256" key="9">
    <source>
        <dbReference type="ARBA" id="ARBA00025628"/>
    </source>
</evidence>
<evidence type="ECO:0000256" key="4">
    <source>
        <dbReference type="ARBA" id="ARBA00012053"/>
    </source>
</evidence>
<keyword evidence="8 11" id="KW-0627">Porphyrin biosynthesis</keyword>
<evidence type="ECO:0000256" key="3">
    <source>
        <dbReference type="ARBA" id="ARBA00011823"/>
    </source>
</evidence>
<evidence type="ECO:0000256" key="1">
    <source>
        <dbReference type="ARBA" id="ARBA00004694"/>
    </source>
</evidence>
<dbReference type="PROSITE" id="PS00169">
    <property type="entry name" value="D_ALA_DEHYDRATASE"/>
    <property type="match status" value="1"/>
</dbReference>
<gene>
    <name evidence="13" type="ORF">BSOLF_0521</name>
</gene>
<dbReference type="EC" id="4.2.1.24" evidence="4 11"/>
<dbReference type="NCBIfam" id="NF006762">
    <property type="entry name" value="PRK09283.1"/>
    <property type="match status" value="1"/>
</dbReference>
<dbReference type="InterPro" id="IPR030656">
    <property type="entry name" value="ALAD_AS"/>
</dbReference>
<comment type="catalytic activity">
    <reaction evidence="10 11">
        <text>2 5-aminolevulinate = porphobilinogen + 2 H2O + H(+)</text>
        <dbReference type="Rhea" id="RHEA:24064"/>
        <dbReference type="ChEBI" id="CHEBI:15377"/>
        <dbReference type="ChEBI" id="CHEBI:15378"/>
        <dbReference type="ChEBI" id="CHEBI:58126"/>
        <dbReference type="ChEBI" id="CHEBI:356416"/>
        <dbReference type="EC" id="4.2.1.24"/>
    </reaction>
</comment>
<dbReference type="PANTHER" id="PTHR11458">
    <property type="entry name" value="DELTA-AMINOLEVULINIC ACID DEHYDRATASE"/>
    <property type="match status" value="1"/>
</dbReference>
<sequence>MRDGEILNDETLELLVKAAVQQARAGADVIAPSNMMDGFVTAIRHGLDEAGFKHIPIMAYSVKYASYFYGPFREAAHSAPAFGDRRTYQMDPANVREALREAASDVQEGADFLMVKPGMAYLDVLAHLRENFNLPLVVYNVSGEYAMIKAAQERGWIDERGIVLELLTGMKRAGADLIITYHAKDVARWFKEGHEKSKEG</sequence>